<feature type="domain" description="Multidrug resistance protein MdtA-like barrel-sandwich hybrid" evidence="6">
    <location>
        <begin position="81"/>
        <end position="215"/>
    </location>
</feature>
<evidence type="ECO:0000259" key="5">
    <source>
        <dbReference type="Pfam" id="PF25876"/>
    </source>
</evidence>
<comment type="similarity">
    <text evidence="2">Belongs to the membrane fusion protein (MFP) (TC 8.A.1) family.</text>
</comment>
<dbReference type="PANTHER" id="PTHR30469">
    <property type="entry name" value="MULTIDRUG RESISTANCE PROTEIN MDTA"/>
    <property type="match status" value="1"/>
</dbReference>
<dbReference type="EMBL" id="CP071527">
    <property type="protein sequence ID" value="USQ14071.1"/>
    <property type="molecule type" value="Genomic_DNA"/>
</dbReference>
<evidence type="ECO:0000313" key="10">
    <source>
        <dbReference type="Proteomes" id="UP001057474"/>
    </source>
</evidence>
<evidence type="ECO:0000256" key="2">
    <source>
        <dbReference type="ARBA" id="ARBA00009477"/>
    </source>
</evidence>
<organism evidence="9 10">
    <name type="scientific">Legionella lytica</name>
    <dbReference type="NCBI Taxonomy" id="96232"/>
    <lineage>
        <taxon>Bacteria</taxon>
        <taxon>Pseudomonadati</taxon>
        <taxon>Pseudomonadota</taxon>
        <taxon>Gammaproteobacteria</taxon>
        <taxon>Legionellales</taxon>
        <taxon>Legionellaceae</taxon>
        <taxon>Legionella</taxon>
    </lineage>
</organism>
<dbReference type="Pfam" id="PF25917">
    <property type="entry name" value="BSH_RND"/>
    <property type="match status" value="1"/>
</dbReference>
<evidence type="ECO:0000259" key="7">
    <source>
        <dbReference type="Pfam" id="PF25954"/>
    </source>
</evidence>
<feature type="transmembrane region" description="Helical" evidence="4">
    <location>
        <begin position="21"/>
        <end position="42"/>
    </location>
</feature>
<dbReference type="Gene3D" id="2.40.420.20">
    <property type="match status" value="1"/>
</dbReference>
<dbReference type="Pfam" id="PF25954">
    <property type="entry name" value="Beta-barrel_RND_2"/>
    <property type="match status" value="1"/>
</dbReference>
<keyword evidence="10" id="KW-1185">Reference proteome</keyword>
<dbReference type="InterPro" id="IPR006143">
    <property type="entry name" value="RND_pump_MFP"/>
</dbReference>
<dbReference type="NCBIfam" id="TIGR01730">
    <property type="entry name" value="RND_mfp"/>
    <property type="match status" value="1"/>
</dbReference>
<dbReference type="InterPro" id="IPR058792">
    <property type="entry name" value="Beta-barrel_RND_2"/>
</dbReference>
<dbReference type="Gene3D" id="2.40.30.170">
    <property type="match status" value="1"/>
</dbReference>
<evidence type="ECO:0000256" key="3">
    <source>
        <dbReference type="ARBA" id="ARBA00022448"/>
    </source>
</evidence>
<gene>
    <name evidence="9" type="ORF">J2N86_01680</name>
</gene>
<evidence type="ECO:0000256" key="4">
    <source>
        <dbReference type="SAM" id="Phobius"/>
    </source>
</evidence>
<keyword evidence="4" id="KW-1133">Transmembrane helix</keyword>
<dbReference type="Gene3D" id="2.40.50.100">
    <property type="match status" value="1"/>
</dbReference>
<proteinExistence type="inferred from homology"/>
<keyword evidence="4" id="KW-0812">Transmembrane</keyword>
<keyword evidence="4" id="KW-0472">Membrane</keyword>
<feature type="domain" description="Multidrug resistance protein MdtA-like alpha-helical hairpin" evidence="5">
    <location>
        <begin position="120"/>
        <end position="175"/>
    </location>
</feature>
<comment type="subcellular location">
    <subcellularLocation>
        <location evidence="1">Cell envelope</location>
    </subcellularLocation>
</comment>
<dbReference type="Pfam" id="PF25967">
    <property type="entry name" value="RND-MFP_C"/>
    <property type="match status" value="1"/>
</dbReference>
<sequence length="381" mass="42262">MFEKMQLHLKDKRHRHYVIGIAIFLLIVLLLIIFRIHAAIVLRNRTIAEAVTVVRVLEATTAKGTDKIILPGNVWAWHEAPIFARTNGYVRTWYVDIGSHVKAGDLLAEIETPELDAQQRQAVADLNTAIANSTLAQSTAKRWVNLLKTDSVSKQETDEKVSSAKALQAAMVSAKENLVRLNKLVGFQRVIAPFDGVITARATDIGALINEGSSTTAKPLFRIAQTNPLRIYVKVPQNLSTRLTDDMQVSLHFSEHPNKVFMAKLFETARAIDPNTRTLLAQFTAENKEELMLSGSYTEVWFTFPLPPNTVRLPVNTLIFQAAGLQVAVVDKNNKIQLKSVTIRRDFGAEVEIATGVTPGERIVLNPPDSISNDEVVRVAS</sequence>
<dbReference type="PANTHER" id="PTHR30469:SF37">
    <property type="entry name" value="RAGD PROTEIN"/>
    <property type="match status" value="1"/>
</dbReference>
<dbReference type="Proteomes" id="UP001057474">
    <property type="component" value="Chromosome"/>
</dbReference>
<feature type="domain" description="CusB-like beta-barrel" evidence="7">
    <location>
        <begin position="232"/>
        <end position="300"/>
    </location>
</feature>
<evidence type="ECO:0000259" key="6">
    <source>
        <dbReference type="Pfam" id="PF25917"/>
    </source>
</evidence>
<feature type="domain" description="Multidrug resistance protein MdtA-like C-terminal permuted SH3" evidence="8">
    <location>
        <begin position="327"/>
        <end position="365"/>
    </location>
</feature>
<dbReference type="SUPFAM" id="SSF111369">
    <property type="entry name" value="HlyD-like secretion proteins"/>
    <property type="match status" value="1"/>
</dbReference>
<protein>
    <submittedName>
        <fullName evidence="9">Efflux RND transporter periplasmic adaptor subunit</fullName>
    </submittedName>
</protein>
<evidence type="ECO:0000259" key="8">
    <source>
        <dbReference type="Pfam" id="PF25967"/>
    </source>
</evidence>
<evidence type="ECO:0000256" key="1">
    <source>
        <dbReference type="ARBA" id="ARBA00004196"/>
    </source>
</evidence>
<name>A0ABY4Y988_9GAMM</name>
<accession>A0ABY4Y988</accession>
<dbReference type="RefSeq" id="WP_252580486.1">
    <property type="nucleotide sequence ID" value="NZ_CP071527.1"/>
</dbReference>
<dbReference type="InterPro" id="IPR058624">
    <property type="entry name" value="MdtA-like_HH"/>
</dbReference>
<dbReference type="Pfam" id="PF25876">
    <property type="entry name" value="HH_MFP_RND"/>
    <property type="match status" value="1"/>
</dbReference>
<dbReference type="InterPro" id="IPR058627">
    <property type="entry name" value="MdtA-like_C"/>
</dbReference>
<evidence type="ECO:0000313" key="9">
    <source>
        <dbReference type="EMBL" id="USQ14071.1"/>
    </source>
</evidence>
<keyword evidence="3" id="KW-0813">Transport</keyword>
<reference evidence="9" key="1">
    <citation type="submission" date="2021-03" db="EMBL/GenBank/DDBJ databases">
        <title>Legionella lytica PCM 2298.</title>
        <authorList>
            <person name="Koper P."/>
        </authorList>
    </citation>
    <scope>NUCLEOTIDE SEQUENCE</scope>
    <source>
        <strain evidence="9">PCM 2298</strain>
    </source>
</reference>
<dbReference type="Gene3D" id="1.10.287.470">
    <property type="entry name" value="Helix hairpin bin"/>
    <property type="match status" value="1"/>
</dbReference>
<dbReference type="InterPro" id="IPR058625">
    <property type="entry name" value="MdtA-like_BSH"/>
</dbReference>